<name>A0A643G1P6_9BURK</name>
<dbReference type="Proteomes" id="UP000397656">
    <property type="component" value="Chromosome 2"/>
</dbReference>
<evidence type="ECO:0000313" key="2">
    <source>
        <dbReference type="EMBL" id="QOT79898.1"/>
    </source>
</evidence>
<organism evidence="2 3">
    <name type="scientific">Cupriavidus basilensis</name>
    <dbReference type="NCBI Taxonomy" id="68895"/>
    <lineage>
        <taxon>Bacteria</taxon>
        <taxon>Pseudomonadati</taxon>
        <taxon>Pseudomonadota</taxon>
        <taxon>Betaproteobacteria</taxon>
        <taxon>Burkholderiales</taxon>
        <taxon>Burkholderiaceae</taxon>
        <taxon>Cupriavidus</taxon>
    </lineage>
</organism>
<dbReference type="Pfam" id="PF15978">
    <property type="entry name" value="TnsD"/>
    <property type="match status" value="1"/>
</dbReference>
<evidence type="ECO:0000313" key="3">
    <source>
        <dbReference type="Proteomes" id="UP000397656"/>
    </source>
</evidence>
<gene>
    <name evidence="2" type="ORF">F7R26_035165</name>
</gene>
<evidence type="ECO:0000259" key="1">
    <source>
        <dbReference type="Pfam" id="PF15978"/>
    </source>
</evidence>
<sequence>MSDTIAAKTMPRVSDPGKIFISCKCGFSGHVRAEFAGKPISMGDVARVSRYGEPWMREYARLRRQGNLASEIAVMMGVTQSNLVYWDRLLKSEANALSPEERAALRSAWLAVLEEIAPQHPKEALQNSRSLYDRIFAGDRSWLQETMAAYRKKHNHPLRMMADWKARDEEYPEELVAAASRLLRMGRVRALTTTGLLKEAGISQSVLRCYARLLPNTIATLSRLTEGNVWKPLRQVAAVH</sequence>
<dbReference type="GeneID" id="98406214"/>
<feature type="domain" description="Transposon Tn7 transposition protein TnsD C-terminal" evidence="1">
    <location>
        <begin position="21"/>
        <end position="221"/>
    </location>
</feature>
<dbReference type="EMBL" id="CP062804">
    <property type="protein sequence ID" value="QOT79898.1"/>
    <property type="molecule type" value="Genomic_DNA"/>
</dbReference>
<dbReference type="InterPro" id="IPR032750">
    <property type="entry name" value="TnsD_C"/>
</dbReference>
<accession>A0A643G1P6</accession>
<dbReference type="RefSeq" id="WP_150985158.1">
    <property type="nucleotide sequence ID" value="NZ_CP062804.1"/>
</dbReference>
<dbReference type="AlphaFoldDB" id="A0A643G1P6"/>
<reference evidence="2 3" key="1">
    <citation type="submission" date="2020-10" db="EMBL/GenBank/DDBJ databases">
        <title>Complete genome sequence of Cupriavidus basilensis CCUG 49340T.</title>
        <authorList>
            <person name="Salva-Serra F."/>
            <person name="Donoso R.A."/>
            <person name="Cho K.H."/>
            <person name="Yoo J.A."/>
            <person name="Lee K."/>
            <person name="Yoon S.-H."/>
            <person name="Perez-Pantoja D."/>
            <person name="Moore E.R.B."/>
        </authorList>
    </citation>
    <scope>NUCLEOTIDE SEQUENCE [LARGE SCALE GENOMIC DNA]</scope>
    <source>
        <strain evidence="3">CCUG 49340</strain>
    </source>
</reference>
<proteinExistence type="predicted"/>
<protein>
    <recommendedName>
        <fullName evidence="1">Transposon Tn7 transposition protein TnsD C-terminal domain-containing protein</fullName>
    </recommendedName>
</protein>